<protein>
    <submittedName>
        <fullName evidence="2">Uncharacterized protein</fullName>
    </submittedName>
</protein>
<feature type="compositionally biased region" description="Low complexity" evidence="1">
    <location>
        <begin position="96"/>
        <end position="105"/>
    </location>
</feature>
<feature type="region of interest" description="Disordered" evidence="1">
    <location>
        <begin position="304"/>
        <end position="335"/>
    </location>
</feature>
<feature type="compositionally biased region" description="Polar residues" evidence="1">
    <location>
        <begin position="304"/>
        <end position="316"/>
    </location>
</feature>
<dbReference type="VEuPathDB" id="VectorBase:AFAF014864"/>
<name>A0A182QQI0_9DIPT</name>
<evidence type="ECO:0000313" key="3">
    <source>
        <dbReference type="Proteomes" id="UP000075886"/>
    </source>
</evidence>
<sequence length="474" mass="47759">HDGVTGTDGNRVVRRRDAESCTGTGTGGSGRVASGISCVVSTVARRRSRYRAAARTEVYVIVGERTGRGASISEAASITETASVSSTAGSEAVRNGTTGTTDSSIGDGVGIRPSCCAGVLALVLDEVDLRLAGRERAGIGLGIGLGLAGLVDQHVDDGLLLGLAGGGRPRTGVGTSGRGLDEDDLVVLAGRDGQRVGTGCCLRLLGRHVVVEVLLDNRGGIADLGASGGTAAGAATGKTTGTGKAGTATGKATGTGTGTGTSRSETIASAKAQAGTTSAGCAGCTSTCGKSCLETGVVLSAGTTDTDVSTRSSASGTETSTRSKSSTSTERAGTCGCSTNRVLEHRRCVLHIDGLLTDVVAAGTGLRSLAQLQSDVGRGDGQAGDENLGKRNGHTSSGNWTDAFGVFEHLMRVAHAGKTKQAKSKKQAKEQWFWSTLKTDLPLGSCCQDGVAQSVYPPKMATQAEPIINHHVIK</sequence>
<evidence type="ECO:0000256" key="1">
    <source>
        <dbReference type="SAM" id="MobiDB-lite"/>
    </source>
</evidence>
<reference evidence="2" key="2">
    <citation type="submission" date="2020-05" db="UniProtKB">
        <authorList>
            <consortium name="EnsemblMetazoa"/>
        </authorList>
    </citation>
    <scope>IDENTIFICATION</scope>
    <source>
        <strain evidence="2">FAR1</strain>
    </source>
</reference>
<dbReference type="AlphaFoldDB" id="A0A182QQI0"/>
<feature type="compositionally biased region" description="Low complexity" evidence="1">
    <location>
        <begin position="232"/>
        <end position="252"/>
    </location>
</feature>
<feature type="region of interest" description="Disordered" evidence="1">
    <location>
        <begin position="80"/>
        <end position="105"/>
    </location>
</feature>
<feature type="region of interest" description="Disordered" evidence="1">
    <location>
        <begin position="375"/>
        <end position="396"/>
    </location>
</feature>
<dbReference type="EnsemblMetazoa" id="AFAF014864-RA">
    <property type="protein sequence ID" value="AFAF014864-PA"/>
    <property type="gene ID" value="AFAF014864"/>
</dbReference>
<dbReference type="Proteomes" id="UP000075886">
    <property type="component" value="Unassembled WGS sequence"/>
</dbReference>
<organism evidence="2 3">
    <name type="scientific">Anopheles farauti</name>
    <dbReference type="NCBI Taxonomy" id="69004"/>
    <lineage>
        <taxon>Eukaryota</taxon>
        <taxon>Metazoa</taxon>
        <taxon>Ecdysozoa</taxon>
        <taxon>Arthropoda</taxon>
        <taxon>Hexapoda</taxon>
        <taxon>Insecta</taxon>
        <taxon>Pterygota</taxon>
        <taxon>Neoptera</taxon>
        <taxon>Endopterygota</taxon>
        <taxon>Diptera</taxon>
        <taxon>Nematocera</taxon>
        <taxon>Culicoidea</taxon>
        <taxon>Culicidae</taxon>
        <taxon>Anophelinae</taxon>
        <taxon>Anopheles</taxon>
    </lineage>
</organism>
<reference evidence="3" key="1">
    <citation type="submission" date="2014-01" db="EMBL/GenBank/DDBJ databases">
        <title>The Genome Sequence of Anopheles farauti FAR1 (V2).</title>
        <authorList>
            <consortium name="The Broad Institute Genomics Platform"/>
            <person name="Neafsey D.E."/>
            <person name="Besansky N."/>
            <person name="Howell P."/>
            <person name="Walton C."/>
            <person name="Young S.K."/>
            <person name="Zeng Q."/>
            <person name="Gargeya S."/>
            <person name="Fitzgerald M."/>
            <person name="Haas B."/>
            <person name="Abouelleil A."/>
            <person name="Allen A.W."/>
            <person name="Alvarado L."/>
            <person name="Arachchi H.M."/>
            <person name="Berlin A.M."/>
            <person name="Chapman S.B."/>
            <person name="Gainer-Dewar J."/>
            <person name="Goldberg J."/>
            <person name="Griggs A."/>
            <person name="Gujja S."/>
            <person name="Hansen M."/>
            <person name="Howarth C."/>
            <person name="Imamovic A."/>
            <person name="Ireland A."/>
            <person name="Larimer J."/>
            <person name="McCowan C."/>
            <person name="Murphy C."/>
            <person name="Pearson M."/>
            <person name="Poon T.W."/>
            <person name="Priest M."/>
            <person name="Roberts A."/>
            <person name="Saif S."/>
            <person name="Shea T."/>
            <person name="Sisk P."/>
            <person name="Sykes S."/>
            <person name="Wortman J."/>
            <person name="Nusbaum C."/>
            <person name="Birren B."/>
        </authorList>
    </citation>
    <scope>NUCLEOTIDE SEQUENCE [LARGE SCALE GENOMIC DNA]</scope>
    <source>
        <strain evidence="3">FAR1</strain>
    </source>
</reference>
<proteinExistence type="predicted"/>
<feature type="compositionally biased region" description="Low complexity" evidence="1">
    <location>
        <begin position="317"/>
        <end position="331"/>
    </location>
</feature>
<keyword evidence="3" id="KW-1185">Reference proteome</keyword>
<feature type="compositionally biased region" description="Polar residues" evidence="1">
    <location>
        <begin position="80"/>
        <end position="89"/>
    </location>
</feature>
<dbReference type="EMBL" id="AXCN02001238">
    <property type="status" value="NOT_ANNOTATED_CDS"/>
    <property type="molecule type" value="Genomic_DNA"/>
</dbReference>
<feature type="region of interest" description="Disordered" evidence="1">
    <location>
        <begin position="232"/>
        <end position="263"/>
    </location>
</feature>
<dbReference type="EMBL" id="AXCN02001237">
    <property type="status" value="NOT_ANNOTATED_CDS"/>
    <property type="molecule type" value="Genomic_DNA"/>
</dbReference>
<evidence type="ECO:0000313" key="2">
    <source>
        <dbReference type="EnsemblMetazoa" id="AFAF014864-PA"/>
    </source>
</evidence>
<accession>A0A182QQI0</accession>
<feature type="region of interest" description="Disordered" evidence="1">
    <location>
        <begin position="1"/>
        <end position="30"/>
    </location>
</feature>